<feature type="compositionally biased region" description="Low complexity" evidence="3">
    <location>
        <begin position="570"/>
        <end position="586"/>
    </location>
</feature>
<feature type="compositionally biased region" description="Basic and acidic residues" evidence="3">
    <location>
        <begin position="607"/>
        <end position="617"/>
    </location>
</feature>
<dbReference type="PANTHER" id="PTHR42107">
    <property type="entry name" value="YALI0D24453P"/>
    <property type="match status" value="1"/>
</dbReference>
<protein>
    <recommendedName>
        <fullName evidence="4">WHIM1 domain-containing protein</fullName>
    </recommendedName>
</protein>
<feature type="region of interest" description="Disordered" evidence="3">
    <location>
        <begin position="554"/>
        <end position="632"/>
    </location>
</feature>
<proteinExistence type="predicted"/>
<dbReference type="Proteomes" id="UP000182235">
    <property type="component" value="Unassembled WGS sequence"/>
</dbReference>
<feature type="domain" description="WHIM1" evidence="4">
    <location>
        <begin position="149"/>
        <end position="187"/>
    </location>
</feature>
<dbReference type="GO" id="GO:0005634">
    <property type="term" value="C:nucleus"/>
    <property type="evidence" value="ECO:0007669"/>
    <property type="project" value="UniProtKB-SubCell"/>
</dbReference>
<sequence>MSDSDSSSLSSAPSTDDETIAASVNRSIGLEKYFKPQKPTKPASPPPPKRAPSPPHEYVLADNPDIPFIVMFRSRFTDVFPKSLPHYGPQDIERGVTDTVPGDHIERLLCALIGLCLNRKKDVERGHYQRALEEVVQIHSSQWPRTWGGKNPLHGGGSFATMTPTERLEFLKTLILWALSSSDAVQAKLKESYKQTRHDDDLNQPLSVHPWGNDAYKRRYWLIEGRDDTHFRLYRESNPSLKNRTWWSVAGTIPELKSVADSLAEEKSQHSKRLSEKIYTSIPRFEGSEEKRKRRDYRLARKAAFARPEPGFSLYEGRTRGKKLKYTYSDEEDDDFSSDAFPTRKSARQSRFSTPGEPAGPTFTASGRQVKARVGGSYGESMLSGTRKEPPPQERDGPGHGEREEREGEAPISNGRRPQRNRMSRLSNGVRSHIEGYNAVDEMDDESDAASSGNEWDGGDEDNDYGDGDENGDEDMSDVESSPDDDAVYGAGQQSLVVQLRYGKVKQGFRSNSPAAPDAPPTADKTPNSQPMLPAASEAGRQVPFAVIVPVHNATTTAPVKSESDKYLLSPESSAPVATAPSSTSSNDARPITDIGLQGKKSQATHMDTDIPPKQENTRPMSGQNGVRLGSL</sequence>
<feature type="region of interest" description="Disordered" evidence="3">
    <location>
        <begin position="329"/>
        <end position="494"/>
    </location>
</feature>
<comment type="caution">
    <text evidence="5">The sequence shown here is derived from an EMBL/GenBank/DDBJ whole genome shotgun (WGS) entry which is preliminary data.</text>
</comment>
<feature type="compositionally biased region" description="Acidic residues" evidence="3">
    <location>
        <begin position="457"/>
        <end position="487"/>
    </location>
</feature>
<dbReference type="Pfam" id="PF15612">
    <property type="entry name" value="WHIM1"/>
    <property type="match status" value="1"/>
</dbReference>
<evidence type="ECO:0000256" key="1">
    <source>
        <dbReference type="ARBA" id="ARBA00004123"/>
    </source>
</evidence>
<evidence type="ECO:0000256" key="2">
    <source>
        <dbReference type="ARBA" id="ARBA00023242"/>
    </source>
</evidence>
<evidence type="ECO:0000313" key="5">
    <source>
        <dbReference type="EMBL" id="OJD12245.1"/>
    </source>
</evidence>
<keyword evidence="2" id="KW-0539">Nucleus</keyword>
<feature type="compositionally biased region" description="Basic and acidic residues" evidence="3">
    <location>
        <begin position="386"/>
        <end position="409"/>
    </location>
</feature>
<feature type="region of interest" description="Disordered" evidence="3">
    <location>
        <begin position="1"/>
        <end position="58"/>
    </location>
</feature>
<feature type="region of interest" description="Disordered" evidence="3">
    <location>
        <begin position="508"/>
        <end position="538"/>
    </location>
</feature>
<accession>A0A1J9QAP6</accession>
<evidence type="ECO:0000256" key="3">
    <source>
        <dbReference type="SAM" id="MobiDB-lite"/>
    </source>
</evidence>
<evidence type="ECO:0000259" key="4">
    <source>
        <dbReference type="Pfam" id="PF15612"/>
    </source>
</evidence>
<dbReference type="InterPro" id="IPR028942">
    <property type="entry name" value="WHIM1_dom"/>
</dbReference>
<organism evidence="5 6">
    <name type="scientific">Emergomyces pasteurianus Ep9510</name>
    <dbReference type="NCBI Taxonomy" id="1447872"/>
    <lineage>
        <taxon>Eukaryota</taxon>
        <taxon>Fungi</taxon>
        <taxon>Dikarya</taxon>
        <taxon>Ascomycota</taxon>
        <taxon>Pezizomycotina</taxon>
        <taxon>Eurotiomycetes</taxon>
        <taxon>Eurotiomycetidae</taxon>
        <taxon>Onygenales</taxon>
        <taxon>Ajellomycetaceae</taxon>
        <taxon>Emergomyces</taxon>
    </lineage>
</organism>
<dbReference type="STRING" id="1447872.A0A1J9QAP6"/>
<comment type="subcellular location">
    <subcellularLocation>
        <location evidence="1">Nucleus</location>
    </subcellularLocation>
</comment>
<feature type="compositionally biased region" description="Low complexity" evidence="3">
    <location>
        <begin position="1"/>
        <end position="14"/>
    </location>
</feature>
<feature type="compositionally biased region" description="Pro residues" evidence="3">
    <location>
        <begin position="42"/>
        <end position="55"/>
    </location>
</feature>
<dbReference type="OrthoDB" id="349045at2759"/>
<gene>
    <name evidence="5" type="ORF">AJ78_07129</name>
</gene>
<dbReference type="AlphaFoldDB" id="A0A1J9QAP6"/>
<keyword evidence="6" id="KW-1185">Reference proteome</keyword>
<name>A0A1J9QAP6_9EURO</name>
<dbReference type="PANTHER" id="PTHR42107:SF1">
    <property type="entry name" value="WHIM1 DOMAIN-CONTAINING PROTEIN"/>
    <property type="match status" value="1"/>
</dbReference>
<dbReference type="VEuPathDB" id="FungiDB:AJ78_07129"/>
<reference evidence="5 6" key="1">
    <citation type="submission" date="2015-07" db="EMBL/GenBank/DDBJ databases">
        <title>Emmonsia species relationships and genome sequence.</title>
        <authorList>
            <consortium name="The Broad Institute Genomics Platform"/>
            <person name="Cuomo C.A."/>
            <person name="Munoz J.F."/>
            <person name="Imamovic A."/>
            <person name="Priest M.E."/>
            <person name="Young S."/>
            <person name="Clay O.K."/>
            <person name="McEwen J.G."/>
        </authorList>
    </citation>
    <scope>NUCLEOTIDE SEQUENCE [LARGE SCALE GENOMIC DNA]</scope>
    <source>
        <strain evidence="5 6">UAMH 9510</strain>
    </source>
</reference>
<evidence type="ECO:0000313" key="6">
    <source>
        <dbReference type="Proteomes" id="UP000182235"/>
    </source>
</evidence>
<dbReference type="EMBL" id="LGRN01000430">
    <property type="protein sequence ID" value="OJD12245.1"/>
    <property type="molecule type" value="Genomic_DNA"/>
</dbReference>